<dbReference type="KEGG" id="cmax:111476675"/>
<dbReference type="RefSeq" id="XP_022976220.1">
    <property type="nucleotide sequence ID" value="XM_023120452.1"/>
</dbReference>
<dbReference type="OrthoDB" id="1616136at2759"/>
<gene>
    <name evidence="2" type="primary">LOC111476675</name>
</gene>
<organism evidence="1 2">
    <name type="scientific">Cucurbita maxima</name>
    <name type="common">Pumpkin</name>
    <name type="synonym">Winter squash</name>
    <dbReference type="NCBI Taxonomy" id="3661"/>
    <lineage>
        <taxon>Eukaryota</taxon>
        <taxon>Viridiplantae</taxon>
        <taxon>Streptophyta</taxon>
        <taxon>Embryophyta</taxon>
        <taxon>Tracheophyta</taxon>
        <taxon>Spermatophyta</taxon>
        <taxon>Magnoliopsida</taxon>
        <taxon>eudicotyledons</taxon>
        <taxon>Gunneridae</taxon>
        <taxon>Pentapetalae</taxon>
        <taxon>rosids</taxon>
        <taxon>fabids</taxon>
        <taxon>Cucurbitales</taxon>
        <taxon>Cucurbitaceae</taxon>
        <taxon>Cucurbiteae</taxon>
        <taxon>Cucurbita</taxon>
    </lineage>
</organism>
<proteinExistence type="predicted"/>
<dbReference type="GeneID" id="111476675"/>
<keyword evidence="1" id="KW-1185">Reference proteome</keyword>
<evidence type="ECO:0000313" key="1">
    <source>
        <dbReference type="Proteomes" id="UP000504608"/>
    </source>
</evidence>
<dbReference type="Proteomes" id="UP000504608">
    <property type="component" value="Unplaced"/>
</dbReference>
<protein>
    <submittedName>
        <fullName evidence="2">Uncharacterized protein LOC111476675</fullName>
    </submittedName>
</protein>
<accession>A0A6J1IIW0</accession>
<name>A0A6J1IIW0_CUCMA</name>
<sequence>MYGGSTLPFRRLFRFIIFHSLNHCFQLAFKLQRLKNIVFAYSRPLTTDRILIVQGSRLMSSLCFINWCKDVGVVRSSEYLEVRGIDCKVLETLDTFVRDRAKRPTNREKEQRLPS</sequence>
<evidence type="ECO:0000313" key="2">
    <source>
        <dbReference type="RefSeq" id="XP_022976220.1"/>
    </source>
</evidence>
<reference evidence="2" key="1">
    <citation type="submission" date="2025-08" db="UniProtKB">
        <authorList>
            <consortium name="RefSeq"/>
        </authorList>
    </citation>
    <scope>IDENTIFICATION</scope>
    <source>
        <tissue evidence="2">Young leaves</tissue>
    </source>
</reference>
<dbReference type="AlphaFoldDB" id="A0A6J1IIW0"/>